<evidence type="ECO:0000313" key="2">
    <source>
        <dbReference type="EMBL" id="NYF43411.1"/>
    </source>
</evidence>
<dbReference type="Proteomes" id="UP000576393">
    <property type="component" value="Unassembled WGS sequence"/>
</dbReference>
<dbReference type="PROSITE" id="PS51257">
    <property type="entry name" value="PROKAR_LIPOPROTEIN"/>
    <property type="match status" value="1"/>
</dbReference>
<keyword evidence="1" id="KW-1133">Transmembrane helix</keyword>
<keyword evidence="1" id="KW-0812">Transmembrane</keyword>
<reference evidence="2 3" key="1">
    <citation type="submission" date="2020-07" db="EMBL/GenBank/DDBJ databases">
        <title>Sequencing the genomes of 1000 actinobacteria strains.</title>
        <authorList>
            <person name="Klenk H.-P."/>
        </authorList>
    </citation>
    <scope>NUCLEOTIDE SEQUENCE [LARGE SCALE GENOMIC DNA]</scope>
    <source>
        <strain evidence="2 3">DSM 45763</strain>
    </source>
</reference>
<keyword evidence="3" id="KW-1185">Reference proteome</keyword>
<accession>A0A852VAB2</accession>
<proteinExistence type="predicted"/>
<gene>
    <name evidence="2" type="ORF">HDA43_005638</name>
</gene>
<name>A0A852VAB2_9ACTN</name>
<dbReference type="AlphaFoldDB" id="A0A852VAB2"/>
<evidence type="ECO:0008006" key="4">
    <source>
        <dbReference type="Google" id="ProtNLM"/>
    </source>
</evidence>
<keyword evidence="1" id="KW-0472">Membrane</keyword>
<dbReference type="EMBL" id="JACCCO010000003">
    <property type="protein sequence ID" value="NYF43411.1"/>
    <property type="molecule type" value="Genomic_DNA"/>
</dbReference>
<dbReference type="RefSeq" id="WP_179826908.1">
    <property type="nucleotide sequence ID" value="NZ_JACCCO010000003.1"/>
</dbReference>
<feature type="transmembrane region" description="Helical" evidence="1">
    <location>
        <begin position="7"/>
        <end position="31"/>
    </location>
</feature>
<evidence type="ECO:0000256" key="1">
    <source>
        <dbReference type="SAM" id="Phobius"/>
    </source>
</evidence>
<sequence length="157" mass="16626">MKRSTIAVLVAICVGGGAVLVAPIAFLVLFYGCNADDDRLAASLATLSVLDAHPANATPLKGRGSSCDNDDRITTVGQTYRPSGPRAEVLSFYRDAAIRDGWTPPPEDDGEGVGCFTKTVGGREVELSVWFLDEMGEKYGDDYDVDVTSSLDGGGWC</sequence>
<comment type="caution">
    <text evidence="2">The sequence shown here is derived from an EMBL/GenBank/DDBJ whole genome shotgun (WGS) entry which is preliminary data.</text>
</comment>
<protein>
    <recommendedName>
        <fullName evidence="4">Lipoprotein</fullName>
    </recommendedName>
</protein>
<organism evidence="2 3">
    <name type="scientific">Streptosporangium sandarakinum</name>
    <dbReference type="NCBI Taxonomy" id="1260955"/>
    <lineage>
        <taxon>Bacteria</taxon>
        <taxon>Bacillati</taxon>
        <taxon>Actinomycetota</taxon>
        <taxon>Actinomycetes</taxon>
        <taxon>Streptosporangiales</taxon>
        <taxon>Streptosporangiaceae</taxon>
        <taxon>Streptosporangium</taxon>
    </lineage>
</organism>
<evidence type="ECO:0000313" key="3">
    <source>
        <dbReference type="Proteomes" id="UP000576393"/>
    </source>
</evidence>